<keyword evidence="3" id="KW-1185">Reference proteome</keyword>
<dbReference type="PROSITE" id="PS51832">
    <property type="entry name" value="HD_GYP"/>
    <property type="match status" value="1"/>
</dbReference>
<name>A0ABR7MV83_9FIRM</name>
<sequence length="212" mass="24683">MEIEKIPKAMRDTVCEEMQHGVEVSNLAVLIAKELNEKEEFCRNIEIAGILHDIGKLKLMKYLYSQDGLIVEQMKYVRQHTAQSYEMMRDAGYDEILANAVFHHHENFDGSGYPDNLRGEDIPYMARILRVCDVFIALTSKRVYRNAFDPKSALEIMIDEVGDYDMHVFLAFQRVVHRDVFQEGIASLKEIRDERQLEPLKLFVKEMQHTGN</sequence>
<protein>
    <submittedName>
        <fullName evidence="2">HD domain-containing protein</fullName>
    </submittedName>
</protein>
<dbReference type="CDD" id="cd00077">
    <property type="entry name" value="HDc"/>
    <property type="match status" value="1"/>
</dbReference>
<evidence type="ECO:0000313" key="2">
    <source>
        <dbReference type="EMBL" id="MBC8557718.1"/>
    </source>
</evidence>
<feature type="domain" description="HD-GYP" evidence="1">
    <location>
        <begin position="1"/>
        <end position="188"/>
    </location>
</feature>
<dbReference type="SUPFAM" id="SSF109604">
    <property type="entry name" value="HD-domain/PDEase-like"/>
    <property type="match status" value="1"/>
</dbReference>
<proteinExistence type="predicted"/>
<dbReference type="Proteomes" id="UP000637513">
    <property type="component" value="Unassembled WGS sequence"/>
</dbReference>
<dbReference type="InterPro" id="IPR003607">
    <property type="entry name" value="HD/PDEase_dom"/>
</dbReference>
<dbReference type="Pfam" id="PF13487">
    <property type="entry name" value="HD_5"/>
    <property type="match status" value="1"/>
</dbReference>
<dbReference type="PANTHER" id="PTHR43155">
    <property type="entry name" value="CYCLIC DI-GMP PHOSPHODIESTERASE PA4108-RELATED"/>
    <property type="match status" value="1"/>
</dbReference>
<organism evidence="2 3">
    <name type="scientific">Jutongia hominis</name>
    <dbReference type="NCBI Taxonomy" id="2763664"/>
    <lineage>
        <taxon>Bacteria</taxon>
        <taxon>Bacillati</taxon>
        <taxon>Bacillota</taxon>
        <taxon>Clostridia</taxon>
        <taxon>Lachnospirales</taxon>
        <taxon>Lachnospiraceae</taxon>
        <taxon>Jutongia</taxon>
    </lineage>
</organism>
<dbReference type="Gene3D" id="1.10.3210.10">
    <property type="entry name" value="Hypothetical protein af1432"/>
    <property type="match status" value="1"/>
</dbReference>
<accession>A0ABR7MV83</accession>
<gene>
    <name evidence="2" type="ORF">H8700_08360</name>
</gene>
<evidence type="ECO:0000259" key="1">
    <source>
        <dbReference type="PROSITE" id="PS51832"/>
    </source>
</evidence>
<evidence type="ECO:0000313" key="3">
    <source>
        <dbReference type="Proteomes" id="UP000637513"/>
    </source>
</evidence>
<dbReference type="PANTHER" id="PTHR43155:SF2">
    <property type="entry name" value="CYCLIC DI-GMP PHOSPHODIESTERASE PA4108"/>
    <property type="match status" value="1"/>
</dbReference>
<comment type="caution">
    <text evidence="2">The sequence shown here is derived from an EMBL/GenBank/DDBJ whole genome shotgun (WGS) entry which is preliminary data.</text>
</comment>
<dbReference type="InterPro" id="IPR006675">
    <property type="entry name" value="HDIG_dom"/>
</dbReference>
<dbReference type="NCBIfam" id="TIGR00277">
    <property type="entry name" value="HDIG"/>
    <property type="match status" value="1"/>
</dbReference>
<dbReference type="InterPro" id="IPR037522">
    <property type="entry name" value="HD_GYP_dom"/>
</dbReference>
<reference evidence="2 3" key="1">
    <citation type="submission" date="2020-08" db="EMBL/GenBank/DDBJ databases">
        <title>Genome public.</title>
        <authorList>
            <person name="Liu C."/>
            <person name="Sun Q."/>
        </authorList>
    </citation>
    <scope>NUCLEOTIDE SEQUENCE [LARGE SCALE GENOMIC DNA]</scope>
    <source>
        <strain evidence="2 3">BX3</strain>
    </source>
</reference>
<dbReference type="EMBL" id="JACRSW010000031">
    <property type="protein sequence ID" value="MBC8557718.1"/>
    <property type="molecule type" value="Genomic_DNA"/>
</dbReference>